<dbReference type="EMBL" id="JFZT01000044">
    <property type="protein sequence ID" value="EZQ04930.1"/>
    <property type="molecule type" value="Genomic_DNA"/>
</dbReference>
<dbReference type="OrthoDB" id="10147at2157"/>
<proteinExistence type="predicted"/>
<dbReference type="STRING" id="1160895.CM19_08165"/>
<sequence>MPRELTPIEQLQLLLPGYRGYKAKDLIRQDDFLIRRSVADKIEQAISAISMKESILASTQPFSPQLKVMEFILSNLRSLETEIMSSQGGGGDIYARWKINTEELDQIVNHDLNMIQIAQKIADLANSDQYEQIPPQIQSLKSLYYERKSLFFPPEYR</sequence>
<reference evidence="1 2" key="1">
    <citation type="submission" date="2014-03" db="EMBL/GenBank/DDBJ databases">
        <title>Draft genome sequence of the novel thermoacidophilic archaea Acidianus copahuensis ALE1 strain, isolated from Copahue volcanic area in Neuquen Argentina.</title>
        <authorList>
            <person name="Urbieta M.S."/>
            <person name="Rascovan N."/>
            <person name="Castro C."/>
            <person name="Revale S."/>
            <person name="Giaveno M.A."/>
            <person name="Vazquez M.P."/>
            <person name="Donati E.R."/>
        </authorList>
    </citation>
    <scope>NUCLEOTIDE SEQUENCE [LARGE SCALE GENOMIC DNA]</scope>
    <source>
        <strain evidence="1 2">ALE1</strain>
    </source>
</reference>
<dbReference type="Proteomes" id="UP000024332">
    <property type="component" value="Unassembled WGS sequence"/>
</dbReference>
<organism evidence="1 2">
    <name type="scientific">Candidatus Acidianus copahuensis</name>
    <dbReference type="NCBI Taxonomy" id="1160895"/>
    <lineage>
        <taxon>Archaea</taxon>
        <taxon>Thermoproteota</taxon>
        <taxon>Thermoprotei</taxon>
        <taxon>Sulfolobales</taxon>
        <taxon>Sulfolobaceae</taxon>
        <taxon>Acidianus</taxon>
    </lineage>
</organism>
<comment type="caution">
    <text evidence="1">The sequence shown here is derived from an EMBL/GenBank/DDBJ whole genome shotgun (WGS) entry which is preliminary data.</text>
</comment>
<evidence type="ECO:0000313" key="2">
    <source>
        <dbReference type="Proteomes" id="UP000024332"/>
    </source>
</evidence>
<accession>A0A031LND9</accession>
<evidence type="ECO:0000313" key="1">
    <source>
        <dbReference type="EMBL" id="EZQ04930.1"/>
    </source>
</evidence>
<name>A0A031LND9_9CREN</name>
<gene>
    <name evidence="1" type="ORF">CM19_08165</name>
</gene>
<dbReference type="RefSeq" id="WP_048099858.1">
    <property type="nucleotide sequence ID" value="NZ_JFZT01000044.1"/>
</dbReference>
<dbReference type="AlphaFoldDB" id="A0A031LND9"/>
<protein>
    <submittedName>
        <fullName evidence="1">Uncharacterized protein</fullName>
    </submittedName>
</protein>
<keyword evidence="2" id="KW-1185">Reference proteome</keyword>